<comment type="caution">
    <text evidence="3">The sequence shown here is derived from an EMBL/GenBank/DDBJ whole genome shotgun (WGS) entry which is preliminary data.</text>
</comment>
<reference evidence="3" key="2">
    <citation type="journal article" date="2021" name="Microbiome">
        <title>Successional dynamics and alternative stable states in a saline activated sludge microbial community over 9 years.</title>
        <authorList>
            <person name="Wang Y."/>
            <person name="Ye J."/>
            <person name="Ju F."/>
            <person name="Liu L."/>
            <person name="Boyd J.A."/>
            <person name="Deng Y."/>
            <person name="Parks D.H."/>
            <person name="Jiang X."/>
            <person name="Yin X."/>
            <person name="Woodcroft B.J."/>
            <person name="Tyson G.W."/>
            <person name="Hugenholtz P."/>
            <person name="Polz M.F."/>
            <person name="Zhang T."/>
        </authorList>
    </citation>
    <scope>NUCLEOTIDE SEQUENCE</scope>
    <source>
        <strain evidence="3">HKST-UBA02</strain>
    </source>
</reference>
<proteinExistence type="predicted"/>
<evidence type="ECO:0000313" key="4">
    <source>
        <dbReference type="Proteomes" id="UP000739538"/>
    </source>
</evidence>
<evidence type="ECO:0000313" key="3">
    <source>
        <dbReference type="EMBL" id="MCA9759132.1"/>
    </source>
</evidence>
<gene>
    <name evidence="3" type="ORF">KDA27_25285</name>
</gene>
<feature type="non-terminal residue" evidence="3">
    <location>
        <position position="169"/>
    </location>
</feature>
<evidence type="ECO:0000256" key="1">
    <source>
        <dbReference type="SAM" id="MobiDB-lite"/>
    </source>
</evidence>
<organism evidence="3 4">
    <name type="scientific">Eiseniibacteriota bacterium</name>
    <dbReference type="NCBI Taxonomy" id="2212470"/>
    <lineage>
        <taxon>Bacteria</taxon>
        <taxon>Candidatus Eiseniibacteriota</taxon>
    </lineage>
</organism>
<sequence length="169" mass="18370">MSTLVLTTSLETAGAADRTTDSRSPARYEVRVPGPDSDVVEVQATFVLESDVIGMVVHSSAELPNGEADLLEQLEVRDERGQALEVESLGYGDWRVTNGSQGMAVQLSYRIRLEHDRYSWGPGIDEVAYRNDDGLFFTGGSLFVLPDAALPSGARVHFDVPAGWTETLP</sequence>
<dbReference type="EMBL" id="JAGQHS010000270">
    <property type="protein sequence ID" value="MCA9759132.1"/>
    <property type="molecule type" value="Genomic_DNA"/>
</dbReference>
<dbReference type="Gene3D" id="2.60.40.3650">
    <property type="match status" value="1"/>
</dbReference>
<evidence type="ECO:0000259" key="2">
    <source>
        <dbReference type="Pfam" id="PF17899"/>
    </source>
</evidence>
<accession>A0A956NI57</accession>
<feature type="compositionally biased region" description="Basic and acidic residues" evidence="1">
    <location>
        <begin position="18"/>
        <end position="30"/>
    </location>
</feature>
<dbReference type="InterPro" id="IPR040756">
    <property type="entry name" value="Peptidase_M61_N"/>
</dbReference>
<feature type="region of interest" description="Disordered" evidence="1">
    <location>
        <begin position="10"/>
        <end position="30"/>
    </location>
</feature>
<dbReference type="AlphaFoldDB" id="A0A956NI57"/>
<dbReference type="Proteomes" id="UP000739538">
    <property type="component" value="Unassembled WGS sequence"/>
</dbReference>
<dbReference type="Pfam" id="PF17899">
    <property type="entry name" value="Peptidase_M61_N"/>
    <property type="match status" value="1"/>
</dbReference>
<feature type="domain" description="Peptidase M61 N-terminal" evidence="2">
    <location>
        <begin position="28"/>
        <end position="165"/>
    </location>
</feature>
<reference evidence="3" key="1">
    <citation type="submission" date="2020-04" db="EMBL/GenBank/DDBJ databases">
        <authorList>
            <person name="Zhang T."/>
        </authorList>
    </citation>
    <scope>NUCLEOTIDE SEQUENCE</scope>
    <source>
        <strain evidence="3">HKST-UBA02</strain>
    </source>
</reference>
<name>A0A956NI57_UNCEI</name>
<protein>
    <recommendedName>
        <fullName evidence="2">Peptidase M61 N-terminal domain-containing protein</fullName>
    </recommendedName>
</protein>